<dbReference type="EMBL" id="KB321112">
    <property type="protein sequence ID" value="ELW47465.1"/>
    <property type="molecule type" value="Genomic_DNA"/>
</dbReference>
<reference evidence="2" key="2">
    <citation type="journal article" date="2013" name="Nat. Commun.">
        <title>Genome of the Chinese tree shrew.</title>
        <authorList>
            <person name="Fan Y."/>
            <person name="Huang Z.Y."/>
            <person name="Cao C.C."/>
            <person name="Chen C.S."/>
            <person name="Chen Y.X."/>
            <person name="Fan D.D."/>
            <person name="He J."/>
            <person name="Hou H.L."/>
            <person name="Hu L."/>
            <person name="Hu X.T."/>
            <person name="Jiang X.T."/>
            <person name="Lai R."/>
            <person name="Lang Y.S."/>
            <person name="Liang B."/>
            <person name="Liao S.G."/>
            <person name="Mu D."/>
            <person name="Ma Y.Y."/>
            <person name="Niu Y.Y."/>
            <person name="Sun X.Q."/>
            <person name="Xia J.Q."/>
            <person name="Xiao J."/>
            <person name="Xiong Z.Q."/>
            <person name="Xu L."/>
            <person name="Yang L."/>
            <person name="Zhang Y."/>
            <person name="Zhao W."/>
            <person name="Zhao X.D."/>
            <person name="Zheng Y.T."/>
            <person name="Zhou J.M."/>
            <person name="Zhu Y.B."/>
            <person name="Zhang G.J."/>
            <person name="Wang J."/>
            <person name="Yao Y.G."/>
        </authorList>
    </citation>
    <scope>NUCLEOTIDE SEQUENCE [LARGE SCALE GENOMIC DNA]</scope>
</reference>
<evidence type="ECO:0000313" key="2">
    <source>
        <dbReference type="Proteomes" id="UP000011518"/>
    </source>
</evidence>
<organism evidence="1 2">
    <name type="scientific">Tupaia chinensis</name>
    <name type="common">Chinese tree shrew</name>
    <name type="synonym">Tupaia belangeri chinensis</name>
    <dbReference type="NCBI Taxonomy" id="246437"/>
    <lineage>
        <taxon>Eukaryota</taxon>
        <taxon>Metazoa</taxon>
        <taxon>Chordata</taxon>
        <taxon>Craniata</taxon>
        <taxon>Vertebrata</taxon>
        <taxon>Euteleostomi</taxon>
        <taxon>Mammalia</taxon>
        <taxon>Eutheria</taxon>
        <taxon>Euarchontoglires</taxon>
        <taxon>Scandentia</taxon>
        <taxon>Tupaiidae</taxon>
        <taxon>Tupaia</taxon>
    </lineage>
</organism>
<evidence type="ECO:0000313" key="1">
    <source>
        <dbReference type="EMBL" id="ELW47465.1"/>
    </source>
</evidence>
<gene>
    <name evidence="1" type="ORF">TREES_T100021077</name>
</gene>
<protein>
    <submittedName>
        <fullName evidence="1">Uncharacterized protein</fullName>
    </submittedName>
</protein>
<keyword evidence="2" id="KW-1185">Reference proteome</keyword>
<proteinExistence type="predicted"/>
<name>L9JA49_TUPCH</name>
<dbReference type="AlphaFoldDB" id="L9JA49"/>
<reference evidence="2" key="1">
    <citation type="submission" date="2012-07" db="EMBL/GenBank/DDBJ databases">
        <title>Genome of the Chinese tree shrew, a rising model animal genetically related to primates.</title>
        <authorList>
            <person name="Zhang G."/>
            <person name="Fan Y."/>
            <person name="Yao Y."/>
            <person name="Huang Z."/>
        </authorList>
    </citation>
    <scope>NUCLEOTIDE SEQUENCE [LARGE SCALE GENOMIC DNA]</scope>
</reference>
<sequence>MVTERQVCDAQTAAGVSECLAHDGPVGAQEGPCEEEADADCSRFSANMAADQSNLAIPKWAMDSCLPGPVTLSGMLVPLCTGVS</sequence>
<accession>L9JA49</accession>
<dbReference type="InParanoid" id="L9JA49"/>
<dbReference type="Proteomes" id="UP000011518">
    <property type="component" value="Unassembled WGS sequence"/>
</dbReference>